<dbReference type="OrthoDB" id="7251575at2"/>
<dbReference type="RefSeq" id="WP_109330738.1">
    <property type="nucleotide sequence ID" value="NZ_CP029354.1"/>
</dbReference>
<dbReference type="PANTHER" id="PTHR33121:SF70">
    <property type="entry name" value="SIGNALING PROTEIN YKOW"/>
    <property type="match status" value="1"/>
</dbReference>
<keyword evidence="5" id="KW-1185">Reference proteome</keyword>
<protein>
    <submittedName>
        <fullName evidence="4">Sensor domain-containing phosphodiesterase</fullName>
    </submittedName>
</protein>
<accession>A0A2S2CVE8</accession>
<dbReference type="Proteomes" id="UP000245629">
    <property type="component" value="Chromosome 3"/>
</dbReference>
<dbReference type="Gene3D" id="3.30.70.270">
    <property type="match status" value="1"/>
</dbReference>
<gene>
    <name evidence="4" type="ORF">DEW08_20475</name>
</gene>
<dbReference type="SUPFAM" id="SSF141868">
    <property type="entry name" value="EAL domain-like"/>
    <property type="match status" value="1"/>
</dbReference>
<dbReference type="Pfam" id="PF00563">
    <property type="entry name" value="EAL"/>
    <property type="match status" value="1"/>
</dbReference>
<organism evidence="4 5">
    <name type="scientific">Azospirillum thermophilum</name>
    <dbReference type="NCBI Taxonomy" id="2202148"/>
    <lineage>
        <taxon>Bacteria</taxon>
        <taxon>Pseudomonadati</taxon>
        <taxon>Pseudomonadota</taxon>
        <taxon>Alphaproteobacteria</taxon>
        <taxon>Rhodospirillales</taxon>
        <taxon>Azospirillaceae</taxon>
        <taxon>Azospirillum</taxon>
    </lineage>
</organism>
<dbReference type="CDD" id="cd01948">
    <property type="entry name" value="EAL"/>
    <property type="match status" value="1"/>
</dbReference>
<dbReference type="SUPFAM" id="SSF55785">
    <property type="entry name" value="PYP-like sensor domain (PAS domain)"/>
    <property type="match status" value="1"/>
</dbReference>
<sequence length="548" mass="58826">MTTDVARFLGFAFANADVLVEVDGRGMIGFAAGALHSLLGLREEEVLGQSLDMLIAPCDRGLVRRLLHTIGANMRLEPRAVTLHSGLTGVRAMLSGYRLGRSPNVQLTLTRAGSAVPASMLARDQETGLLDAETFQMKLGERFGLDVQMGAPKLTLLKIADFGEVKSRLGPDLTMRLLAEVGALLRLHATDDTMATRLGEDRFGVVHGAGVNGATLAAEITASGAQLDPQGPRLRADNLTLDMEPPGLSAEDAGRVLMFTVKSFAEDAVSFDVATMHDAVRMLVDQTVSRVTTLRSTLSDDRLRLQFQPIVSLATRGLHHYEALARFPGGAPGPTIAFAEQLGIVHDVDLLVCEKALELLAAARGDPSLQIAVNMSAASLGSDLFVASFQRLVARDPTLRSRLLVEITESTGLSDLPRAARILEEFRRSGHRICLDDFGAGAASFPYIQALPVDFVKIDGSYVKRLGGSPRDDAILRAMVGLCREVRVQVIAEMVETGDQAAQLAAWGFELAQGYFFGRPADAPDYQPPNPAAAVARRRAAQDGRRPA</sequence>
<name>A0A2S2CVE8_9PROT</name>
<dbReference type="PROSITE" id="PS50883">
    <property type="entry name" value="EAL"/>
    <property type="match status" value="1"/>
</dbReference>
<reference evidence="5" key="1">
    <citation type="submission" date="2018-05" db="EMBL/GenBank/DDBJ databases">
        <title>Azospirillum thermophila sp. nov., a novel isolated from hot spring.</title>
        <authorList>
            <person name="Zhao Z."/>
        </authorList>
    </citation>
    <scope>NUCLEOTIDE SEQUENCE [LARGE SCALE GENOMIC DNA]</scope>
    <source>
        <strain evidence="5">CFH 70021</strain>
    </source>
</reference>
<dbReference type="PANTHER" id="PTHR33121">
    <property type="entry name" value="CYCLIC DI-GMP PHOSPHODIESTERASE PDEF"/>
    <property type="match status" value="1"/>
</dbReference>
<dbReference type="PROSITE" id="PS50112">
    <property type="entry name" value="PAS"/>
    <property type="match status" value="1"/>
</dbReference>
<dbReference type="InterPro" id="IPR043128">
    <property type="entry name" value="Rev_trsase/Diguanyl_cyclase"/>
</dbReference>
<evidence type="ECO:0000313" key="5">
    <source>
        <dbReference type="Proteomes" id="UP000245629"/>
    </source>
</evidence>
<dbReference type="SMART" id="SM00091">
    <property type="entry name" value="PAS"/>
    <property type="match status" value="1"/>
</dbReference>
<dbReference type="GO" id="GO:0071111">
    <property type="term" value="F:cyclic-guanylate-specific phosphodiesterase activity"/>
    <property type="evidence" value="ECO:0007669"/>
    <property type="project" value="InterPro"/>
</dbReference>
<dbReference type="InterPro" id="IPR035919">
    <property type="entry name" value="EAL_sf"/>
</dbReference>
<dbReference type="AlphaFoldDB" id="A0A2S2CVE8"/>
<dbReference type="SMART" id="SM00052">
    <property type="entry name" value="EAL"/>
    <property type="match status" value="1"/>
</dbReference>
<proteinExistence type="predicted"/>
<evidence type="ECO:0000259" key="3">
    <source>
        <dbReference type="PROSITE" id="PS50883"/>
    </source>
</evidence>
<feature type="region of interest" description="Disordered" evidence="1">
    <location>
        <begin position="522"/>
        <end position="548"/>
    </location>
</feature>
<feature type="domain" description="EAL" evidence="3">
    <location>
        <begin position="287"/>
        <end position="534"/>
    </location>
</feature>
<dbReference type="EMBL" id="CP029354">
    <property type="protein sequence ID" value="AWK88449.1"/>
    <property type="molecule type" value="Genomic_DNA"/>
</dbReference>
<dbReference type="InterPro" id="IPR035965">
    <property type="entry name" value="PAS-like_dom_sf"/>
</dbReference>
<evidence type="ECO:0000256" key="1">
    <source>
        <dbReference type="SAM" id="MobiDB-lite"/>
    </source>
</evidence>
<dbReference type="InterPro" id="IPR001633">
    <property type="entry name" value="EAL_dom"/>
</dbReference>
<evidence type="ECO:0000313" key="4">
    <source>
        <dbReference type="EMBL" id="AWK88449.1"/>
    </source>
</evidence>
<evidence type="ECO:0000259" key="2">
    <source>
        <dbReference type="PROSITE" id="PS50112"/>
    </source>
</evidence>
<dbReference type="InterPro" id="IPR000014">
    <property type="entry name" value="PAS"/>
</dbReference>
<feature type="domain" description="PAS" evidence="2">
    <location>
        <begin position="22"/>
        <end position="74"/>
    </location>
</feature>
<dbReference type="KEGG" id="azz:DEW08_20475"/>
<dbReference type="CDD" id="cd00130">
    <property type="entry name" value="PAS"/>
    <property type="match status" value="1"/>
</dbReference>
<dbReference type="Gene3D" id="3.20.20.450">
    <property type="entry name" value="EAL domain"/>
    <property type="match status" value="1"/>
</dbReference>
<dbReference type="InterPro" id="IPR050706">
    <property type="entry name" value="Cyclic-di-GMP_PDE-like"/>
</dbReference>